<keyword evidence="9" id="KW-1185">Reference proteome</keyword>
<accession>A0AAD9ZKG6</accession>
<dbReference type="SUPFAM" id="SSF48264">
    <property type="entry name" value="Cytochrome P450"/>
    <property type="match status" value="1"/>
</dbReference>
<dbReference type="Pfam" id="PF00067">
    <property type="entry name" value="p450"/>
    <property type="match status" value="1"/>
</dbReference>
<proteinExistence type="inferred from homology"/>
<name>A0AAD9ZKG6_9ROSI</name>
<evidence type="ECO:0000313" key="8">
    <source>
        <dbReference type="EMBL" id="KAK3183641.1"/>
    </source>
</evidence>
<comment type="similarity">
    <text evidence="2">Belongs to the cytochrome P450 family.</text>
</comment>
<evidence type="ECO:0000256" key="3">
    <source>
        <dbReference type="ARBA" id="ARBA00022617"/>
    </source>
</evidence>
<evidence type="ECO:0008006" key="10">
    <source>
        <dbReference type="Google" id="ProtNLM"/>
    </source>
</evidence>
<keyword evidence="3" id="KW-0349">Heme</keyword>
<comment type="cofactor">
    <cofactor evidence="1">
        <name>heme</name>
        <dbReference type="ChEBI" id="CHEBI:30413"/>
    </cofactor>
</comment>
<evidence type="ECO:0000256" key="4">
    <source>
        <dbReference type="ARBA" id="ARBA00022723"/>
    </source>
</evidence>
<dbReference type="GO" id="GO:0004497">
    <property type="term" value="F:monooxygenase activity"/>
    <property type="evidence" value="ECO:0007669"/>
    <property type="project" value="UniProtKB-KW"/>
</dbReference>
<dbReference type="EMBL" id="JANJYJ010000010">
    <property type="protein sequence ID" value="KAK3183641.1"/>
    <property type="molecule type" value="Genomic_DNA"/>
</dbReference>
<dbReference type="GO" id="GO:0016705">
    <property type="term" value="F:oxidoreductase activity, acting on paired donors, with incorporation or reduction of molecular oxygen"/>
    <property type="evidence" value="ECO:0007669"/>
    <property type="project" value="InterPro"/>
</dbReference>
<protein>
    <recommendedName>
        <fullName evidence="10">Cytochrome P450</fullName>
    </recommendedName>
</protein>
<keyword evidence="5" id="KW-0560">Oxidoreductase</keyword>
<dbReference type="InterPro" id="IPR036396">
    <property type="entry name" value="Cyt_P450_sf"/>
</dbReference>
<organism evidence="8 9">
    <name type="scientific">Dipteronia sinensis</name>
    <dbReference type="NCBI Taxonomy" id="43782"/>
    <lineage>
        <taxon>Eukaryota</taxon>
        <taxon>Viridiplantae</taxon>
        <taxon>Streptophyta</taxon>
        <taxon>Embryophyta</taxon>
        <taxon>Tracheophyta</taxon>
        <taxon>Spermatophyta</taxon>
        <taxon>Magnoliopsida</taxon>
        <taxon>eudicotyledons</taxon>
        <taxon>Gunneridae</taxon>
        <taxon>Pentapetalae</taxon>
        <taxon>rosids</taxon>
        <taxon>malvids</taxon>
        <taxon>Sapindales</taxon>
        <taxon>Sapindaceae</taxon>
        <taxon>Hippocastanoideae</taxon>
        <taxon>Acereae</taxon>
        <taxon>Dipteronia</taxon>
    </lineage>
</organism>
<dbReference type="Gene3D" id="1.10.630.10">
    <property type="entry name" value="Cytochrome P450"/>
    <property type="match status" value="1"/>
</dbReference>
<dbReference type="Proteomes" id="UP001281410">
    <property type="component" value="Unassembled WGS sequence"/>
</dbReference>
<keyword evidence="4" id="KW-0479">Metal-binding</keyword>
<evidence type="ECO:0000256" key="1">
    <source>
        <dbReference type="ARBA" id="ARBA00001971"/>
    </source>
</evidence>
<evidence type="ECO:0000256" key="7">
    <source>
        <dbReference type="ARBA" id="ARBA00023033"/>
    </source>
</evidence>
<evidence type="ECO:0000256" key="6">
    <source>
        <dbReference type="ARBA" id="ARBA00023004"/>
    </source>
</evidence>
<evidence type="ECO:0000313" key="9">
    <source>
        <dbReference type="Proteomes" id="UP001281410"/>
    </source>
</evidence>
<reference evidence="8" key="1">
    <citation type="journal article" date="2023" name="Plant J.">
        <title>Genome sequences and population genomics provide insights into the demographic history, inbreeding, and mutation load of two 'living fossil' tree species of Dipteronia.</title>
        <authorList>
            <person name="Feng Y."/>
            <person name="Comes H.P."/>
            <person name="Chen J."/>
            <person name="Zhu S."/>
            <person name="Lu R."/>
            <person name="Zhang X."/>
            <person name="Li P."/>
            <person name="Qiu J."/>
            <person name="Olsen K.M."/>
            <person name="Qiu Y."/>
        </authorList>
    </citation>
    <scope>NUCLEOTIDE SEQUENCE</scope>
    <source>
        <strain evidence="8">NBL</strain>
    </source>
</reference>
<keyword evidence="7" id="KW-0503">Monooxygenase</keyword>
<comment type="caution">
    <text evidence="8">The sequence shown here is derived from an EMBL/GenBank/DDBJ whole genome shotgun (WGS) entry which is preliminary data.</text>
</comment>
<evidence type="ECO:0000256" key="2">
    <source>
        <dbReference type="ARBA" id="ARBA00010617"/>
    </source>
</evidence>
<gene>
    <name evidence="8" type="ORF">Dsin_030927</name>
</gene>
<sequence length="240" mass="28435">MRLHLVPESIWKLQRWLQIGQEKKLRIACETFDKFLYGCISLKRSRRSKTEEEEEFDLLTACMLDEDEEKEAKEDDQQMNAVRKSDTQSLGSWERHCNCRSWFFWLIATHPSVEYKILEEIRANMQTGKDGDQERFFSTAQELNRLVYLHAALCETLRLYPPVPFSHKATTLPDILPTGHQVNQDTKILISFYSMGRLEEIWGEDCLEFKPEVDFRARTNCTSTILPVRSIWCWTQKLYR</sequence>
<dbReference type="GO" id="GO:0020037">
    <property type="term" value="F:heme binding"/>
    <property type="evidence" value="ECO:0007669"/>
    <property type="project" value="InterPro"/>
</dbReference>
<dbReference type="InterPro" id="IPR001128">
    <property type="entry name" value="Cyt_P450"/>
</dbReference>
<dbReference type="AlphaFoldDB" id="A0AAD9ZKG6"/>
<dbReference type="PANTHER" id="PTHR24296">
    <property type="entry name" value="CYTOCHROME P450"/>
    <property type="match status" value="1"/>
</dbReference>
<evidence type="ECO:0000256" key="5">
    <source>
        <dbReference type="ARBA" id="ARBA00023002"/>
    </source>
</evidence>
<keyword evidence="6" id="KW-0408">Iron</keyword>
<dbReference type="GO" id="GO:0005506">
    <property type="term" value="F:iron ion binding"/>
    <property type="evidence" value="ECO:0007669"/>
    <property type="project" value="InterPro"/>
</dbReference>